<feature type="region of interest" description="Disordered" evidence="1">
    <location>
        <begin position="42"/>
        <end position="65"/>
    </location>
</feature>
<evidence type="ECO:0000256" key="1">
    <source>
        <dbReference type="SAM" id="MobiDB-lite"/>
    </source>
</evidence>
<reference evidence="2" key="4">
    <citation type="submission" date="2019-03" db="UniProtKB">
        <authorList>
            <consortium name="EnsemblPlants"/>
        </authorList>
    </citation>
    <scope>IDENTIFICATION</scope>
</reference>
<reference evidence="2" key="3">
    <citation type="journal article" date="2017" name="Nature">
        <title>Genome sequence of the progenitor of the wheat D genome Aegilops tauschii.</title>
        <authorList>
            <person name="Luo M.C."/>
            <person name="Gu Y.Q."/>
            <person name="Puiu D."/>
            <person name="Wang H."/>
            <person name="Twardziok S.O."/>
            <person name="Deal K.R."/>
            <person name="Huo N."/>
            <person name="Zhu T."/>
            <person name="Wang L."/>
            <person name="Wang Y."/>
            <person name="McGuire P.E."/>
            <person name="Liu S."/>
            <person name="Long H."/>
            <person name="Ramasamy R.K."/>
            <person name="Rodriguez J.C."/>
            <person name="Van S.L."/>
            <person name="Yuan L."/>
            <person name="Wang Z."/>
            <person name="Xia Z."/>
            <person name="Xiao L."/>
            <person name="Anderson O.D."/>
            <person name="Ouyang S."/>
            <person name="Liang Y."/>
            <person name="Zimin A.V."/>
            <person name="Pertea G."/>
            <person name="Qi P."/>
            <person name="Bennetzen J.L."/>
            <person name="Dai X."/>
            <person name="Dawson M.W."/>
            <person name="Muller H.G."/>
            <person name="Kugler K."/>
            <person name="Rivarola-Duarte L."/>
            <person name="Spannagl M."/>
            <person name="Mayer K.F.X."/>
            <person name="Lu F.H."/>
            <person name="Bevan M.W."/>
            <person name="Leroy P."/>
            <person name="Li P."/>
            <person name="You F.M."/>
            <person name="Sun Q."/>
            <person name="Liu Z."/>
            <person name="Lyons E."/>
            <person name="Wicker T."/>
            <person name="Salzberg S.L."/>
            <person name="Devos K.M."/>
            <person name="Dvorak J."/>
        </authorList>
    </citation>
    <scope>NUCLEOTIDE SEQUENCE [LARGE SCALE GENOMIC DNA]</scope>
    <source>
        <strain evidence="2">cv. AL8/78</strain>
    </source>
</reference>
<sequence length="65" mass="7116">MIPGSSTMAASAVSKKRKVVGSQQLECWGVGPWDLDHPTDRMQSVSDGMDGIVDPSIDLRRPMRM</sequence>
<dbReference type="Proteomes" id="UP000015105">
    <property type="component" value="Chromosome 5D"/>
</dbReference>
<protein>
    <submittedName>
        <fullName evidence="2">Uncharacterized protein</fullName>
    </submittedName>
</protein>
<reference evidence="2" key="5">
    <citation type="journal article" date="2021" name="G3 (Bethesda)">
        <title>Aegilops tauschii genome assembly Aet v5.0 features greater sequence contiguity and improved annotation.</title>
        <authorList>
            <person name="Wang L."/>
            <person name="Zhu T."/>
            <person name="Rodriguez J.C."/>
            <person name="Deal K.R."/>
            <person name="Dubcovsky J."/>
            <person name="McGuire P.E."/>
            <person name="Lux T."/>
            <person name="Spannagl M."/>
            <person name="Mayer K.F.X."/>
            <person name="Baldrich P."/>
            <person name="Meyers B.C."/>
            <person name="Huo N."/>
            <person name="Gu Y.Q."/>
            <person name="Zhou H."/>
            <person name="Devos K.M."/>
            <person name="Bennetzen J.L."/>
            <person name="Unver T."/>
            <person name="Budak H."/>
            <person name="Gulick P.J."/>
            <person name="Galiba G."/>
            <person name="Kalapos B."/>
            <person name="Nelson D.R."/>
            <person name="Li P."/>
            <person name="You F.M."/>
            <person name="Luo M.C."/>
            <person name="Dvorak J."/>
        </authorList>
    </citation>
    <scope>NUCLEOTIDE SEQUENCE [LARGE SCALE GENOMIC DNA]</scope>
    <source>
        <strain evidence="2">cv. AL8/78</strain>
    </source>
</reference>
<keyword evidence="3" id="KW-1185">Reference proteome</keyword>
<dbReference type="Gramene" id="AET5Gv20416700.27">
    <property type="protein sequence ID" value="AET5Gv20416700.27"/>
    <property type="gene ID" value="AET5Gv20416700"/>
</dbReference>
<organism evidence="2 3">
    <name type="scientific">Aegilops tauschii subsp. strangulata</name>
    <name type="common">Goatgrass</name>
    <dbReference type="NCBI Taxonomy" id="200361"/>
    <lineage>
        <taxon>Eukaryota</taxon>
        <taxon>Viridiplantae</taxon>
        <taxon>Streptophyta</taxon>
        <taxon>Embryophyta</taxon>
        <taxon>Tracheophyta</taxon>
        <taxon>Spermatophyta</taxon>
        <taxon>Magnoliopsida</taxon>
        <taxon>Liliopsida</taxon>
        <taxon>Poales</taxon>
        <taxon>Poaceae</taxon>
        <taxon>BOP clade</taxon>
        <taxon>Pooideae</taxon>
        <taxon>Triticodae</taxon>
        <taxon>Triticeae</taxon>
        <taxon>Triticinae</taxon>
        <taxon>Aegilops</taxon>
    </lineage>
</organism>
<dbReference type="AlphaFoldDB" id="A0A453KHB7"/>
<accession>A0A453KHB7</accession>
<dbReference type="EnsemblPlants" id="AET5Gv20416700.27">
    <property type="protein sequence ID" value="AET5Gv20416700.27"/>
    <property type="gene ID" value="AET5Gv20416700"/>
</dbReference>
<proteinExistence type="predicted"/>
<reference evidence="3" key="1">
    <citation type="journal article" date="2014" name="Science">
        <title>Ancient hybridizations among the ancestral genomes of bread wheat.</title>
        <authorList>
            <consortium name="International Wheat Genome Sequencing Consortium,"/>
            <person name="Marcussen T."/>
            <person name="Sandve S.R."/>
            <person name="Heier L."/>
            <person name="Spannagl M."/>
            <person name="Pfeifer M."/>
            <person name="Jakobsen K.S."/>
            <person name="Wulff B.B."/>
            <person name="Steuernagel B."/>
            <person name="Mayer K.F."/>
            <person name="Olsen O.A."/>
        </authorList>
    </citation>
    <scope>NUCLEOTIDE SEQUENCE [LARGE SCALE GENOMIC DNA]</scope>
    <source>
        <strain evidence="3">cv. AL8/78</strain>
    </source>
</reference>
<name>A0A453KHB7_AEGTS</name>
<evidence type="ECO:0000313" key="3">
    <source>
        <dbReference type="Proteomes" id="UP000015105"/>
    </source>
</evidence>
<reference evidence="3" key="2">
    <citation type="journal article" date="2017" name="Nat. Plants">
        <title>The Aegilops tauschii genome reveals multiple impacts of transposons.</title>
        <authorList>
            <person name="Zhao G."/>
            <person name="Zou C."/>
            <person name="Li K."/>
            <person name="Wang K."/>
            <person name="Li T."/>
            <person name="Gao L."/>
            <person name="Zhang X."/>
            <person name="Wang H."/>
            <person name="Yang Z."/>
            <person name="Liu X."/>
            <person name="Jiang W."/>
            <person name="Mao L."/>
            <person name="Kong X."/>
            <person name="Jiao Y."/>
            <person name="Jia J."/>
        </authorList>
    </citation>
    <scope>NUCLEOTIDE SEQUENCE [LARGE SCALE GENOMIC DNA]</scope>
    <source>
        <strain evidence="3">cv. AL8/78</strain>
    </source>
</reference>
<evidence type="ECO:0000313" key="2">
    <source>
        <dbReference type="EnsemblPlants" id="AET5Gv20416700.27"/>
    </source>
</evidence>